<dbReference type="InParanoid" id="G0N1K4"/>
<proteinExistence type="predicted"/>
<keyword evidence="2" id="KW-1185">Reference proteome</keyword>
<sequence length="46" mass="5043">MTTLLGLLPRQMKIGCAPTGYASHATKEYVPRGCLQYTFVCVIGPR</sequence>
<organism evidence="2">
    <name type="scientific">Caenorhabditis brenneri</name>
    <name type="common">Nematode worm</name>
    <dbReference type="NCBI Taxonomy" id="135651"/>
    <lineage>
        <taxon>Eukaryota</taxon>
        <taxon>Metazoa</taxon>
        <taxon>Ecdysozoa</taxon>
        <taxon>Nematoda</taxon>
        <taxon>Chromadorea</taxon>
        <taxon>Rhabditida</taxon>
        <taxon>Rhabditina</taxon>
        <taxon>Rhabditomorpha</taxon>
        <taxon>Rhabditoidea</taxon>
        <taxon>Rhabditidae</taxon>
        <taxon>Peloderinae</taxon>
        <taxon>Caenorhabditis</taxon>
    </lineage>
</organism>
<accession>G0N1K4</accession>
<gene>
    <name evidence="1" type="ORF">CAEBREN_03497</name>
</gene>
<dbReference type="HOGENOM" id="CLU_3191790_0_0_1"/>
<protein>
    <submittedName>
        <fullName evidence="1">Uncharacterized protein</fullName>
    </submittedName>
</protein>
<dbReference type="EMBL" id="GL379827">
    <property type="protein sequence ID" value="EGT50116.1"/>
    <property type="molecule type" value="Genomic_DNA"/>
</dbReference>
<evidence type="ECO:0000313" key="1">
    <source>
        <dbReference type="EMBL" id="EGT50116.1"/>
    </source>
</evidence>
<name>G0N1K4_CAEBE</name>
<reference evidence="2" key="1">
    <citation type="submission" date="2011-07" db="EMBL/GenBank/DDBJ databases">
        <authorList>
            <consortium name="Caenorhabditis brenneri Sequencing and Analysis Consortium"/>
            <person name="Wilson R.K."/>
        </authorList>
    </citation>
    <scope>NUCLEOTIDE SEQUENCE [LARGE SCALE GENOMIC DNA]</scope>
    <source>
        <strain evidence="2">PB2801</strain>
    </source>
</reference>
<dbReference type="Proteomes" id="UP000008068">
    <property type="component" value="Unassembled WGS sequence"/>
</dbReference>
<dbReference type="AlphaFoldDB" id="G0N1K4"/>
<evidence type="ECO:0000313" key="2">
    <source>
        <dbReference type="Proteomes" id="UP000008068"/>
    </source>
</evidence>